<protein>
    <submittedName>
        <fullName evidence="1">Uncharacterized protein</fullName>
    </submittedName>
</protein>
<comment type="caution">
    <text evidence="1">The sequence shown here is derived from an EMBL/GenBank/DDBJ whole genome shotgun (WGS) entry which is preliminary data.</text>
</comment>
<name>A0ACC3DAX2_9PEZI</name>
<gene>
    <name evidence="1" type="ORF">LTS18_005447</name>
</gene>
<dbReference type="EMBL" id="JAWDJW010006463">
    <property type="protein sequence ID" value="KAK3064630.1"/>
    <property type="molecule type" value="Genomic_DNA"/>
</dbReference>
<reference evidence="1" key="1">
    <citation type="submission" date="2024-09" db="EMBL/GenBank/DDBJ databases">
        <title>Black Yeasts Isolated from many extreme environments.</title>
        <authorList>
            <person name="Coleine C."/>
            <person name="Stajich J.E."/>
            <person name="Selbmann L."/>
        </authorList>
    </citation>
    <scope>NUCLEOTIDE SEQUENCE</scope>
    <source>
        <strain evidence="1">CCFEE 5737</strain>
    </source>
</reference>
<organism evidence="1 2">
    <name type="scientific">Coniosporium uncinatum</name>
    <dbReference type="NCBI Taxonomy" id="93489"/>
    <lineage>
        <taxon>Eukaryota</taxon>
        <taxon>Fungi</taxon>
        <taxon>Dikarya</taxon>
        <taxon>Ascomycota</taxon>
        <taxon>Pezizomycotina</taxon>
        <taxon>Dothideomycetes</taxon>
        <taxon>Dothideomycetes incertae sedis</taxon>
        <taxon>Coniosporium</taxon>
    </lineage>
</organism>
<feature type="non-terminal residue" evidence="1">
    <location>
        <position position="1"/>
    </location>
</feature>
<evidence type="ECO:0000313" key="1">
    <source>
        <dbReference type="EMBL" id="KAK3064630.1"/>
    </source>
</evidence>
<accession>A0ACC3DAX2</accession>
<dbReference type="Proteomes" id="UP001186974">
    <property type="component" value="Unassembled WGS sequence"/>
</dbReference>
<evidence type="ECO:0000313" key="2">
    <source>
        <dbReference type="Proteomes" id="UP001186974"/>
    </source>
</evidence>
<keyword evidence="2" id="KW-1185">Reference proteome</keyword>
<proteinExistence type="predicted"/>
<sequence>DSKQADAEEDVRSIVAGGSPKKTSSEAERNALRQLVAARLSSSVASNSSFKGDQTPLKNSPSGTTTAASPAEQGEALSSSDRLHSQYNGSSNGIAAVEYMQATDTLHPSIFSSHGVHGSTLVDDHNEIAPIESIGAALKKSASERLADVQLQLEADRIIATEMAAARMANSANGLKTSGPTTTRKLDYSHRAKELQQTVDALSSAAGRSGFRKKRKFTYRNEDAESSDHPNPHDAGPIRTPKGRWRRSFNVVATRPVKSGNKANARRLNGFDTPKTEAGHESAQPKVNTCLPKNTTPSNEALKLDLEHSECLPNTQAKGAFASWIIVGILWCTVTGFGMVFGALWQIGKTKSDRTFSVFVWVLLAAAVAMFMGCTFVTLRLIGRELARIARREIAGGRSLSAGDGSVGKSARRPGSVQLVIWQWIARLVSHKDTPATANSKAKTSNLRALPRPARRTGAVSGQEANGTLFGAHDGQNEHNIWSEQSPKSKVTDKHRVSDLPAQQQDKQGVIKPTAARMVVKPGRKPIAPADDNDIEASIKGKKQSGWSSQQEEKRAETLSGISGTEGF</sequence>